<dbReference type="InterPro" id="IPR051706">
    <property type="entry name" value="Glycosyltransferase_domain"/>
</dbReference>
<name>A0ABU3EHB6_9RHOB</name>
<dbReference type="InterPro" id="IPR029044">
    <property type="entry name" value="Nucleotide-diphossugar_trans"/>
</dbReference>
<reference evidence="3" key="1">
    <citation type="submission" date="2023-07" db="EMBL/GenBank/DDBJ databases">
        <title>Characterization of two Paracoccaceae strains isolated from Phycosphere and proposal of Xinfangfangia lacusdiani sp. nov.</title>
        <authorList>
            <person name="Deng Y."/>
            <person name="Zhang Y.Q."/>
        </authorList>
    </citation>
    <scope>NUCLEOTIDE SEQUENCE [LARGE SCALE GENOMIC DNA]</scope>
    <source>
        <strain evidence="3">CPCC 101403</strain>
    </source>
</reference>
<sequence>MAEGRDKHWFDAQLEVLAQLTRTGRFDDARTLAQLLEAEPTVTGDAPMGPLTLAGLPRRLHAALLHLARAEGRLIDKLGWQASQGPALDALLPMAVLDPMERRQAAEMALAPVPRILHQIWIGSLPRPPSLVAWQAWCARQGRAYCLWDEAALERIGATDHPVYRRMLAEGDYPGAVDVARYLVLDAQGGIYLDADFYPARDDMDFDHFLPPCGLSSLAEDTPRVTGRGPVLLTNALISTPQAHPALRALIRTLPDAVAALPRAPAWWVTGPLIFTLFARLCPASMAAHDILAGHLPRRAPVAELQRFRDRPGLLIDWKSW</sequence>
<evidence type="ECO:0000313" key="2">
    <source>
        <dbReference type="EMBL" id="MDT1063643.1"/>
    </source>
</evidence>
<accession>A0ABU3EHB6</accession>
<keyword evidence="3" id="KW-1185">Reference proteome</keyword>
<dbReference type="RefSeq" id="WP_311760734.1">
    <property type="nucleotide sequence ID" value="NZ_JAVRQI010000014.1"/>
</dbReference>
<protein>
    <submittedName>
        <fullName evidence="2">Glycosyltransferase</fullName>
    </submittedName>
</protein>
<dbReference type="Proteomes" id="UP001251085">
    <property type="component" value="Unassembled WGS sequence"/>
</dbReference>
<keyword evidence="1" id="KW-0808">Transferase</keyword>
<dbReference type="PANTHER" id="PTHR32385">
    <property type="entry name" value="MANNOSYL PHOSPHORYLINOSITOL CERAMIDE SYNTHASE"/>
    <property type="match status" value="1"/>
</dbReference>
<dbReference type="PANTHER" id="PTHR32385:SF15">
    <property type="entry name" value="INOSITOL PHOSPHOCERAMIDE MANNOSYLTRANSFERASE 1"/>
    <property type="match status" value="1"/>
</dbReference>
<dbReference type="Pfam" id="PF04488">
    <property type="entry name" value="Gly_transf_sug"/>
    <property type="match status" value="1"/>
</dbReference>
<dbReference type="EMBL" id="JAVRQI010000014">
    <property type="protein sequence ID" value="MDT1063643.1"/>
    <property type="molecule type" value="Genomic_DNA"/>
</dbReference>
<evidence type="ECO:0000313" key="3">
    <source>
        <dbReference type="Proteomes" id="UP001251085"/>
    </source>
</evidence>
<proteinExistence type="predicted"/>
<dbReference type="Gene3D" id="3.90.550.20">
    <property type="match status" value="1"/>
</dbReference>
<evidence type="ECO:0000256" key="1">
    <source>
        <dbReference type="ARBA" id="ARBA00022679"/>
    </source>
</evidence>
<dbReference type="SUPFAM" id="SSF53448">
    <property type="entry name" value="Nucleotide-diphospho-sugar transferases"/>
    <property type="match status" value="1"/>
</dbReference>
<comment type="caution">
    <text evidence="2">The sequence shown here is derived from an EMBL/GenBank/DDBJ whole genome shotgun (WGS) entry which is preliminary data.</text>
</comment>
<gene>
    <name evidence="2" type="ORF">RM190_17355</name>
</gene>
<dbReference type="InterPro" id="IPR007577">
    <property type="entry name" value="GlycoTrfase_DXD_sugar-bd_CS"/>
</dbReference>
<organism evidence="2 3">
    <name type="scientific">Paracoccus broussonetiae</name>
    <dbReference type="NCBI Taxonomy" id="3075834"/>
    <lineage>
        <taxon>Bacteria</taxon>
        <taxon>Pseudomonadati</taxon>
        <taxon>Pseudomonadota</taxon>
        <taxon>Alphaproteobacteria</taxon>
        <taxon>Rhodobacterales</taxon>
        <taxon>Paracoccaceae</taxon>
        <taxon>Paracoccus</taxon>
    </lineage>
</organism>